<feature type="non-terminal residue" evidence="1">
    <location>
        <position position="61"/>
    </location>
</feature>
<gene>
    <name evidence="1" type="ORF">L9F63_007592</name>
</gene>
<dbReference type="EMBL" id="JASPKZ010009831">
    <property type="protein sequence ID" value="KAJ9575551.1"/>
    <property type="molecule type" value="Genomic_DNA"/>
</dbReference>
<proteinExistence type="predicted"/>
<comment type="caution">
    <text evidence="1">The sequence shown here is derived from an EMBL/GenBank/DDBJ whole genome shotgun (WGS) entry which is preliminary data.</text>
</comment>
<protein>
    <submittedName>
        <fullName evidence="1">Uncharacterized protein</fullName>
    </submittedName>
</protein>
<evidence type="ECO:0000313" key="2">
    <source>
        <dbReference type="Proteomes" id="UP001233999"/>
    </source>
</evidence>
<reference evidence="1" key="2">
    <citation type="submission" date="2023-05" db="EMBL/GenBank/DDBJ databases">
        <authorList>
            <person name="Fouks B."/>
        </authorList>
    </citation>
    <scope>NUCLEOTIDE SEQUENCE</scope>
    <source>
        <strain evidence="1">Stay&amp;Tobe</strain>
        <tissue evidence="1">Testes</tissue>
    </source>
</reference>
<keyword evidence="2" id="KW-1185">Reference proteome</keyword>
<dbReference type="AlphaFoldDB" id="A0AAD7Z869"/>
<organism evidence="1 2">
    <name type="scientific">Diploptera punctata</name>
    <name type="common">Pacific beetle cockroach</name>
    <dbReference type="NCBI Taxonomy" id="6984"/>
    <lineage>
        <taxon>Eukaryota</taxon>
        <taxon>Metazoa</taxon>
        <taxon>Ecdysozoa</taxon>
        <taxon>Arthropoda</taxon>
        <taxon>Hexapoda</taxon>
        <taxon>Insecta</taxon>
        <taxon>Pterygota</taxon>
        <taxon>Neoptera</taxon>
        <taxon>Polyneoptera</taxon>
        <taxon>Dictyoptera</taxon>
        <taxon>Blattodea</taxon>
        <taxon>Blaberoidea</taxon>
        <taxon>Blaberidae</taxon>
        <taxon>Diplopterinae</taxon>
        <taxon>Diploptera</taxon>
    </lineage>
</organism>
<feature type="non-terminal residue" evidence="1">
    <location>
        <position position="1"/>
    </location>
</feature>
<accession>A0AAD7Z869</accession>
<dbReference type="Proteomes" id="UP001233999">
    <property type="component" value="Unassembled WGS sequence"/>
</dbReference>
<reference evidence="1" key="1">
    <citation type="journal article" date="2023" name="IScience">
        <title>Live-bearing cockroach genome reveals convergent evolutionary mechanisms linked to viviparity in insects and beyond.</title>
        <authorList>
            <person name="Fouks B."/>
            <person name="Harrison M.C."/>
            <person name="Mikhailova A.A."/>
            <person name="Marchal E."/>
            <person name="English S."/>
            <person name="Carruthers M."/>
            <person name="Jennings E.C."/>
            <person name="Chiamaka E.L."/>
            <person name="Frigard R.A."/>
            <person name="Pippel M."/>
            <person name="Attardo G.M."/>
            <person name="Benoit J.B."/>
            <person name="Bornberg-Bauer E."/>
            <person name="Tobe S.S."/>
        </authorList>
    </citation>
    <scope>NUCLEOTIDE SEQUENCE</scope>
    <source>
        <strain evidence="1">Stay&amp;Tobe</strain>
    </source>
</reference>
<name>A0AAD7Z869_DIPPU</name>
<evidence type="ECO:0000313" key="1">
    <source>
        <dbReference type="EMBL" id="KAJ9575551.1"/>
    </source>
</evidence>
<sequence>REIFFVKEHIVANTSFMSYAQMKVFTRKDSSVRYFSSSATPSADYQSIKDLFPENLSAVSD</sequence>